<evidence type="ECO:0000313" key="1">
    <source>
        <dbReference type="EMBL" id="ASO18141.1"/>
    </source>
</evidence>
<organism evidence="1 2">
    <name type="scientific">Actinoalloteichus hoggarensis</name>
    <dbReference type="NCBI Taxonomy" id="1470176"/>
    <lineage>
        <taxon>Bacteria</taxon>
        <taxon>Bacillati</taxon>
        <taxon>Actinomycetota</taxon>
        <taxon>Actinomycetes</taxon>
        <taxon>Pseudonocardiales</taxon>
        <taxon>Pseudonocardiaceae</taxon>
        <taxon>Actinoalloteichus</taxon>
    </lineage>
</organism>
<dbReference type="RefSeq" id="WP_093939901.1">
    <property type="nucleotide sequence ID" value="NZ_CP022521.1"/>
</dbReference>
<dbReference type="InterPro" id="IPR036689">
    <property type="entry name" value="ESAT-6-like_sf"/>
</dbReference>
<sequence length="300" mass="31647">MSYAPAEAIQLAEPSAGDSATKDKVEGASLQVQAVDWIWQQVTGQGLVDMVITPITGDFGKMKNNGEAWKNAADALQVTRNNLNTGLDTLMQSWKGPAADSFSTKIGQNWTLGIEMDAQMANLAGLAFDQCAKTSEKMCDEALKLVEKLVNKLIEAIALAPIPVVGWAKAVKTVYDAVTIVNSILNIISAITSMVESTITVINGLIGMGSAVMQVGDVNNINSALNAANQAGDSVAQVAEGTQGFNDAQTKLQTETGGNTRADGTVDTEGNLNRAADSFDQNYADYQQARQDANSPQPSS</sequence>
<proteinExistence type="predicted"/>
<dbReference type="Gene3D" id="1.10.287.1060">
    <property type="entry name" value="ESAT-6-like"/>
    <property type="match status" value="1"/>
</dbReference>
<dbReference type="AlphaFoldDB" id="A0A221VY21"/>
<evidence type="ECO:0000313" key="2">
    <source>
        <dbReference type="Proteomes" id="UP000204221"/>
    </source>
</evidence>
<dbReference type="Proteomes" id="UP000204221">
    <property type="component" value="Chromosome"/>
</dbReference>
<dbReference type="EMBL" id="CP022521">
    <property type="protein sequence ID" value="ASO18141.1"/>
    <property type="molecule type" value="Genomic_DNA"/>
</dbReference>
<dbReference type="KEGG" id="ahg:AHOG_02385"/>
<protein>
    <submittedName>
        <fullName evidence="1">Uncharacterized protein</fullName>
    </submittedName>
</protein>
<dbReference type="SUPFAM" id="SSF140453">
    <property type="entry name" value="EsxAB dimer-like"/>
    <property type="match status" value="1"/>
</dbReference>
<reference evidence="1 2" key="1">
    <citation type="submission" date="2017-07" db="EMBL/GenBank/DDBJ databases">
        <title>Complete genome sequence of Actinoalloteichus hoggarensis DSM 45943, type strain of Actinoalloteichus hoggarensis.</title>
        <authorList>
            <person name="Ruckert C."/>
            <person name="Nouioui I."/>
            <person name="Willmese J."/>
            <person name="van Wezel G."/>
            <person name="Klenk H.-P."/>
            <person name="Kalinowski J."/>
            <person name="Zotchev S.B."/>
        </authorList>
    </citation>
    <scope>NUCLEOTIDE SEQUENCE [LARGE SCALE GENOMIC DNA]</scope>
    <source>
        <strain evidence="1 2">DSM 45943</strain>
    </source>
</reference>
<keyword evidence="2" id="KW-1185">Reference proteome</keyword>
<gene>
    <name evidence="1" type="ORF">AHOG_02385</name>
</gene>
<dbReference type="OrthoDB" id="5125341at2"/>
<name>A0A221VY21_9PSEU</name>
<accession>A0A221VY21</accession>